<dbReference type="EMBL" id="JAYMGO010000018">
    <property type="protein sequence ID" value="KAL1256681.1"/>
    <property type="molecule type" value="Genomic_DNA"/>
</dbReference>
<gene>
    <name evidence="1" type="ORF">QQF64_012226</name>
</gene>
<keyword evidence="2" id="KW-1185">Reference proteome</keyword>
<proteinExistence type="predicted"/>
<name>A0ABR3LX79_9TELE</name>
<sequence length="92" mass="10049">MTLQLLDFGYGELQTQAHVNAHTTSSQETPVCNSGEKTRPLVLLARAAVLTPSLALQYFGDNLQLCLSHSQCADRRRAALHCRNASVVCSHL</sequence>
<protein>
    <submittedName>
        <fullName evidence="1">Uncharacterized protein</fullName>
    </submittedName>
</protein>
<organism evidence="1 2">
    <name type="scientific">Cirrhinus molitorella</name>
    <name type="common">mud carp</name>
    <dbReference type="NCBI Taxonomy" id="172907"/>
    <lineage>
        <taxon>Eukaryota</taxon>
        <taxon>Metazoa</taxon>
        <taxon>Chordata</taxon>
        <taxon>Craniata</taxon>
        <taxon>Vertebrata</taxon>
        <taxon>Euteleostomi</taxon>
        <taxon>Actinopterygii</taxon>
        <taxon>Neopterygii</taxon>
        <taxon>Teleostei</taxon>
        <taxon>Ostariophysi</taxon>
        <taxon>Cypriniformes</taxon>
        <taxon>Cyprinidae</taxon>
        <taxon>Labeoninae</taxon>
        <taxon>Labeonini</taxon>
        <taxon>Cirrhinus</taxon>
    </lineage>
</organism>
<evidence type="ECO:0000313" key="2">
    <source>
        <dbReference type="Proteomes" id="UP001558613"/>
    </source>
</evidence>
<reference evidence="1 2" key="1">
    <citation type="submission" date="2023-09" db="EMBL/GenBank/DDBJ databases">
        <authorList>
            <person name="Wang M."/>
        </authorList>
    </citation>
    <scope>NUCLEOTIDE SEQUENCE [LARGE SCALE GENOMIC DNA]</scope>
    <source>
        <strain evidence="1">GT-2023</strain>
        <tissue evidence="1">Liver</tissue>
    </source>
</reference>
<accession>A0ABR3LX79</accession>
<comment type="caution">
    <text evidence="1">The sequence shown here is derived from an EMBL/GenBank/DDBJ whole genome shotgun (WGS) entry which is preliminary data.</text>
</comment>
<evidence type="ECO:0000313" key="1">
    <source>
        <dbReference type="EMBL" id="KAL1256681.1"/>
    </source>
</evidence>
<dbReference type="Proteomes" id="UP001558613">
    <property type="component" value="Unassembled WGS sequence"/>
</dbReference>